<keyword evidence="4 13" id="KW-0255">Endonuclease</keyword>
<feature type="compositionally biased region" description="Basic residues" evidence="11">
    <location>
        <begin position="188"/>
        <end position="200"/>
    </location>
</feature>
<dbReference type="GO" id="GO:0003684">
    <property type="term" value="F:damaged DNA binding"/>
    <property type="evidence" value="ECO:0007669"/>
    <property type="project" value="TreeGrafter"/>
</dbReference>
<dbReference type="GO" id="GO:0000110">
    <property type="term" value="C:nucleotide-excision repair factor 1 complex"/>
    <property type="evidence" value="ECO:0007669"/>
    <property type="project" value="TreeGrafter"/>
</dbReference>
<dbReference type="Pfam" id="PF02732">
    <property type="entry name" value="ERCC4"/>
    <property type="match status" value="1"/>
</dbReference>
<dbReference type="GO" id="GO:0000014">
    <property type="term" value="F:single-stranded DNA endodeoxyribonuclease activity"/>
    <property type="evidence" value="ECO:0007669"/>
    <property type="project" value="TreeGrafter"/>
</dbReference>
<accession>A0AA35WDW6</accession>
<feature type="region of interest" description="Disordered" evidence="11">
    <location>
        <begin position="186"/>
        <end position="217"/>
    </location>
</feature>
<evidence type="ECO:0000313" key="14">
    <source>
        <dbReference type="Proteomes" id="UP001174909"/>
    </source>
</evidence>
<evidence type="ECO:0000256" key="2">
    <source>
        <dbReference type="ARBA" id="ARBA00010015"/>
    </source>
</evidence>
<evidence type="ECO:0000259" key="12">
    <source>
        <dbReference type="SMART" id="SM00891"/>
    </source>
</evidence>
<keyword evidence="5" id="KW-0227">DNA damage</keyword>
<name>A0AA35WDW6_GEOBA</name>
<reference evidence="13" key="1">
    <citation type="submission" date="2023-03" db="EMBL/GenBank/DDBJ databases">
        <authorList>
            <person name="Steffen K."/>
            <person name="Cardenas P."/>
        </authorList>
    </citation>
    <scope>NUCLEOTIDE SEQUENCE</scope>
</reference>
<evidence type="ECO:0000256" key="6">
    <source>
        <dbReference type="ARBA" id="ARBA00022801"/>
    </source>
</evidence>
<dbReference type="PANTHER" id="PTHR10150:SF0">
    <property type="entry name" value="DNA REPAIR ENDONUCLEASE XPF"/>
    <property type="match status" value="1"/>
</dbReference>
<keyword evidence="8" id="KW-0234">DNA repair</keyword>
<evidence type="ECO:0000313" key="13">
    <source>
        <dbReference type="EMBL" id="CAI8009792.1"/>
    </source>
</evidence>
<comment type="subcellular location">
    <subcellularLocation>
        <location evidence="1">Nucleus</location>
    </subcellularLocation>
</comment>
<dbReference type="SUPFAM" id="SSF52980">
    <property type="entry name" value="Restriction endonuclease-like"/>
    <property type="match status" value="1"/>
</dbReference>
<keyword evidence="9" id="KW-0539">Nucleus</keyword>
<dbReference type="FunFam" id="3.40.50.10130:FF:000002">
    <property type="entry name" value="DNA repair endonuclease XPF"/>
    <property type="match status" value="1"/>
</dbReference>
<evidence type="ECO:0000256" key="8">
    <source>
        <dbReference type="ARBA" id="ARBA00023204"/>
    </source>
</evidence>
<evidence type="ECO:0000256" key="4">
    <source>
        <dbReference type="ARBA" id="ARBA00022759"/>
    </source>
</evidence>
<keyword evidence="3" id="KW-0540">Nuclease</keyword>
<keyword evidence="7" id="KW-0238">DNA-binding</keyword>
<evidence type="ECO:0000256" key="9">
    <source>
        <dbReference type="ARBA" id="ARBA00023242"/>
    </source>
</evidence>
<proteinExistence type="inferred from homology"/>
<evidence type="ECO:0000256" key="11">
    <source>
        <dbReference type="SAM" id="MobiDB-lite"/>
    </source>
</evidence>
<dbReference type="PANTHER" id="PTHR10150">
    <property type="entry name" value="DNA REPAIR ENDONUCLEASE XPF"/>
    <property type="match status" value="1"/>
</dbReference>
<keyword evidence="14" id="KW-1185">Reference proteome</keyword>
<dbReference type="Gene3D" id="1.10.150.20">
    <property type="entry name" value="5' to 3' exonuclease, C-terminal subdomain"/>
    <property type="match status" value="1"/>
</dbReference>
<dbReference type="GO" id="GO:0003697">
    <property type="term" value="F:single-stranded DNA binding"/>
    <property type="evidence" value="ECO:0007669"/>
    <property type="project" value="TreeGrafter"/>
</dbReference>
<comment type="similarity">
    <text evidence="2">Belongs to the XPF family.</text>
</comment>
<evidence type="ECO:0000256" key="5">
    <source>
        <dbReference type="ARBA" id="ARBA00022763"/>
    </source>
</evidence>
<keyword evidence="6" id="KW-0378">Hydrolase</keyword>
<dbReference type="SUPFAM" id="SSF47781">
    <property type="entry name" value="RuvA domain 2-like"/>
    <property type="match status" value="1"/>
</dbReference>
<dbReference type="InterPro" id="IPR010994">
    <property type="entry name" value="RuvA_2-like"/>
</dbReference>
<dbReference type="EMBL" id="CASHTH010000992">
    <property type="protein sequence ID" value="CAI8009792.1"/>
    <property type="molecule type" value="Genomic_DNA"/>
</dbReference>
<dbReference type="GO" id="GO:1901255">
    <property type="term" value="P:nucleotide-excision repair involved in interstrand cross-link repair"/>
    <property type="evidence" value="ECO:0007669"/>
    <property type="project" value="TreeGrafter"/>
</dbReference>
<gene>
    <name evidence="13" type="ORF">GBAR_LOCUS6542</name>
</gene>
<sequence>MDEVTVEMCMGKAFDVVIRHQLDPLWNQLSSKTRQLVFDLKTLRTILYFLTQYDCVTFFHYLEGQRAEKTGGGKANWMLLDSANIVFARARERVFGDQMSLCLEESPKWHLLRMVLEEVRGEVGGGEGGVGSGRVLVVVNDERTSYQLKQFLCSGGRSLLEQQFHRFLSQKYPQYQLGGGGVAEVGGARKRKQAAPRKAYHQQSAGKSGEPRDGGDRWEEEDTAALYEGLGQAELQFSEDGSMKVAPPTSKEDHTHFRLLPEPVVVFHALEIAGEQPHQLHRVLDELRPRYVVMYDPDVRSVRQLEVYQSSHPETRVRVYFLLYDISVEEQRYLTALRREKEAFQQLIRERAQMVLPVDQGVGGAKDFTDHTHSRRAGGQSSEEKVIVDMREFRSSLPSLLHKRGINILPLTLEVGDYVLTPDVCVERKSVSDLISSLNSGRLYSQATALTRHYPRPLLLIEFPHDKSFSLQSLAGVQSDMSSQSPLSKLVLLTLHFPALRVMWCSSPHATVELFLELKRGHAQPDAAQAVSIGQDSLLGSGMGSGYNGAAQDFLMKLPGINSRNCRVVLEKVKDLQELVSLSQEQLEQLLGNSNNASLLFSFLHSCHSSSQD</sequence>
<dbReference type="InterPro" id="IPR006166">
    <property type="entry name" value="ERCC4_domain"/>
</dbReference>
<dbReference type="Proteomes" id="UP001174909">
    <property type="component" value="Unassembled WGS sequence"/>
</dbReference>
<dbReference type="AlphaFoldDB" id="A0AA35WDW6"/>
<evidence type="ECO:0000256" key="1">
    <source>
        <dbReference type="ARBA" id="ARBA00004123"/>
    </source>
</evidence>
<evidence type="ECO:0000256" key="10">
    <source>
        <dbReference type="ARBA" id="ARBA00072370"/>
    </source>
</evidence>
<feature type="domain" description="ERCC4" evidence="12">
    <location>
        <begin position="385"/>
        <end position="465"/>
    </location>
</feature>
<organism evidence="13 14">
    <name type="scientific">Geodia barretti</name>
    <name type="common">Barrett's horny sponge</name>
    <dbReference type="NCBI Taxonomy" id="519541"/>
    <lineage>
        <taxon>Eukaryota</taxon>
        <taxon>Metazoa</taxon>
        <taxon>Porifera</taxon>
        <taxon>Demospongiae</taxon>
        <taxon>Heteroscleromorpha</taxon>
        <taxon>Tetractinellida</taxon>
        <taxon>Astrophorina</taxon>
        <taxon>Geodiidae</taxon>
        <taxon>Geodia</taxon>
    </lineage>
</organism>
<dbReference type="CDD" id="cd20078">
    <property type="entry name" value="XPF_nuclease_XPF_euk"/>
    <property type="match status" value="1"/>
</dbReference>
<dbReference type="InterPro" id="IPR011335">
    <property type="entry name" value="Restrct_endonuc-II-like"/>
</dbReference>
<evidence type="ECO:0000256" key="3">
    <source>
        <dbReference type="ARBA" id="ARBA00022722"/>
    </source>
</evidence>
<comment type="caution">
    <text evidence="13">The sequence shown here is derived from an EMBL/GenBank/DDBJ whole genome shotgun (WGS) entry which is preliminary data.</text>
</comment>
<dbReference type="GO" id="GO:0000712">
    <property type="term" value="P:resolution of meiotic recombination intermediates"/>
    <property type="evidence" value="ECO:0007669"/>
    <property type="project" value="TreeGrafter"/>
</dbReference>
<dbReference type="InterPro" id="IPR047520">
    <property type="entry name" value="XPF_nuclease"/>
</dbReference>
<protein>
    <recommendedName>
        <fullName evidence="10">DNA repair endonuclease XPF</fullName>
    </recommendedName>
</protein>
<dbReference type="SMART" id="SM00891">
    <property type="entry name" value="ERCC4"/>
    <property type="match status" value="1"/>
</dbReference>
<dbReference type="GO" id="GO:0000724">
    <property type="term" value="P:double-strand break repair via homologous recombination"/>
    <property type="evidence" value="ECO:0007669"/>
    <property type="project" value="TreeGrafter"/>
</dbReference>
<evidence type="ECO:0000256" key="7">
    <source>
        <dbReference type="ARBA" id="ARBA00023125"/>
    </source>
</evidence>
<dbReference type="Gene3D" id="3.40.50.10130">
    <property type="match status" value="1"/>
</dbReference>